<name>A0A9D1P6I3_9FIRM</name>
<dbReference type="Proteomes" id="UP000886884">
    <property type="component" value="Unassembled WGS sequence"/>
</dbReference>
<dbReference type="GO" id="GO:0005829">
    <property type="term" value="C:cytosol"/>
    <property type="evidence" value="ECO:0007669"/>
    <property type="project" value="TreeGrafter"/>
</dbReference>
<feature type="domain" description="Inosine/uridine-preferring nucleoside hydrolase" evidence="3">
    <location>
        <begin position="28"/>
        <end position="262"/>
    </location>
</feature>
<dbReference type="InterPro" id="IPR001910">
    <property type="entry name" value="Inosine/uridine_hydrolase_dom"/>
</dbReference>
<organism evidence="4 5">
    <name type="scientific">Candidatus Ornithocaccomicrobium faecavium</name>
    <dbReference type="NCBI Taxonomy" id="2840890"/>
    <lineage>
        <taxon>Bacteria</taxon>
        <taxon>Bacillati</taxon>
        <taxon>Bacillota</taxon>
        <taxon>Clostridia</taxon>
        <taxon>Candidatus Ornithocaccomicrobium</taxon>
    </lineage>
</organism>
<evidence type="ECO:0000256" key="1">
    <source>
        <dbReference type="ARBA" id="ARBA00022801"/>
    </source>
</evidence>
<evidence type="ECO:0000313" key="4">
    <source>
        <dbReference type="EMBL" id="HIV27528.1"/>
    </source>
</evidence>
<reference evidence="4" key="2">
    <citation type="journal article" date="2021" name="PeerJ">
        <title>Extensive microbial diversity within the chicken gut microbiome revealed by metagenomics and culture.</title>
        <authorList>
            <person name="Gilroy R."/>
            <person name="Ravi A."/>
            <person name="Getino M."/>
            <person name="Pursley I."/>
            <person name="Horton D.L."/>
            <person name="Alikhan N.F."/>
            <person name="Baker D."/>
            <person name="Gharbi K."/>
            <person name="Hall N."/>
            <person name="Watson M."/>
            <person name="Adriaenssens E.M."/>
            <person name="Foster-Nyarko E."/>
            <person name="Jarju S."/>
            <person name="Secka A."/>
            <person name="Antonio M."/>
            <person name="Oren A."/>
            <person name="Chaudhuri R.R."/>
            <person name="La Ragione R."/>
            <person name="Hildebrand F."/>
            <person name="Pallen M.J."/>
        </authorList>
    </citation>
    <scope>NUCLEOTIDE SEQUENCE</scope>
    <source>
        <strain evidence="4">CHK183-6373</strain>
    </source>
</reference>
<evidence type="ECO:0000313" key="5">
    <source>
        <dbReference type="Proteomes" id="UP000886884"/>
    </source>
</evidence>
<protein>
    <submittedName>
        <fullName evidence="4">Nucleoside hydrolase</fullName>
    </submittedName>
</protein>
<dbReference type="SUPFAM" id="SSF53590">
    <property type="entry name" value="Nucleoside hydrolase"/>
    <property type="match status" value="1"/>
</dbReference>
<comment type="caution">
    <text evidence="4">The sequence shown here is derived from an EMBL/GenBank/DDBJ whole genome shotgun (WGS) entry which is preliminary data.</text>
</comment>
<proteinExistence type="predicted"/>
<dbReference type="Pfam" id="PF01156">
    <property type="entry name" value="IU_nuc_hydro"/>
    <property type="match status" value="1"/>
</dbReference>
<dbReference type="AlphaFoldDB" id="A0A9D1P6I3"/>
<dbReference type="EMBL" id="DVOT01000112">
    <property type="protein sequence ID" value="HIV27528.1"/>
    <property type="molecule type" value="Genomic_DNA"/>
</dbReference>
<dbReference type="PANTHER" id="PTHR12304:SF4">
    <property type="entry name" value="URIDINE NUCLEOSIDASE"/>
    <property type="match status" value="1"/>
</dbReference>
<reference evidence="4" key="1">
    <citation type="submission" date="2020-10" db="EMBL/GenBank/DDBJ databases">
        <authorList>
            <person name="Gilroy R."/>
        </authorList>
    </citation>
    <scope>NUCLEOTIDE SEQUENCE</scope>
    <source>
        <strain evidence="4">CHK183-6373</strain>
    </source>
</reference>
<dbReference type="GO" id="GO:0008477">
    <property type="term" value="F:purine nucleosidase activity"/>
    <property type="evidence" value="ECO:0007669"/>
    <property type="project" value="TreeGrafter"/>
</dbReference>
<evidence type="ECO:0000259" key="3">
    <source>
        <dbReference type="Pfam" id="PF01156"/>
    </source>
</evidence>
<sequence>MVYMKWNLLPADELVRRLEPPKGRVKMVLDTDTYNEVDDQFALAYSLLSPEKLDVLAVYAAPYFNDRSSGPEDGMEKSYAEIVRLLGKMGRTSEGFVFKGSRGYLPDGETPVESEAARDLVKKAMAMPEGELLYVVAIGAITNVASAILMEPEIVKKICVVWLGGHPLSASTAREFNLMQDVPAARVVLDCGVPFTLVPCMGVASHLLATVPDMKDAIGGKNALCDALVELFGEYSSDHFGWAKEIWDVSTIAYLVNPDWIPTVLEHSPLLTDDCHWAHDANRHFIRVATFARRTPIFRDLYRKLAGA</sequence>
<evidence type="ECO:0000256" key="2">
    <source>
        <dbReference type="ARBA" id="ARBA00023295"/>
    </source>
</evidence>
<gene>
    <name evidence="4" type="ORF">IAA64_06135</name>
</gene>
<dbReference type="GO" id="GO:0006152">
    <property type="term" value="P:purine nucleoside catabolic process"/>
    <property type="evidence" value="ECO:0007669"/>
    <property type="project" value="TreeGrafter"/>
</dbReference>
<keyword evidence="1 4" id="KW-0378">Hydrolase</keyword>
<dbReference type="PANTHER" id="PTHR12304">
    <property type="entry name" value="INOSINE-URIDINE PREFERRING NUCLEOSIDE HYDROLASE"/>
    <property type="match status" value="1"/>
</dbReference>
<dbReference type="Gene3D" id="3.90.245.10">
    <property type="entry name" value="Ribonucleoside hydrolase-like"/>
    <property type="match status" value="1"/>
</dbReference>
<dbReference type="InterPro" id="IPR036452">
    <property type="entry name" value="Ribo_hydro-like"/>
</dbReference>
<accession>A0A9D1P6I3</accession>
<dbReference type="InterPro" id="IPR023186">
    <property type="entry name" value="IUNH"/>
</dbReference>
<keyword evidence="2" id="KW-0326">Glycosidase</keyword>